<dbReference type="PROSITE" id="PS50290">
    <property type="entry name" value="PI3_4_KINASE_3"/>
    <property type="match status" value="1"/>
</dbReference>
<evidence type="ECO:0000259" key="16">
    <source>
        <dbReference type="PROSITE" id="PS50290"/>
    </source>
</evidence>
<dbReference type="GO" id="GO:0000723">
    <property type="term" value="P:telomere maintenance"/>
    <property type="evidence" value="ECO:0007669"/>
    <property type="project" value="TreeGrafter"/>
</dbReference>
<keyword evidence="6" id="KW-0547">Nucleotide-binding</keyword>
<comment type="caution">
    <text evidence="19">The sequence shown here is derived from an EMBL/GenBank/DDBJ whole genome shotgun (WGS) entry which is preliminary data.</text>
</comment>
<feature type="compositionally biased region" description="Polar residues" evidence="15">
    <location>
        <begin position="711"/>
        <end position="720"/>
    </location>
</feature>
<dbReference type="Pfam" id="PF23593">
    <property type="entry name" value="HEAT_ATR"/>
    <property type="match status" value="1"/>
</dbReference>
<feature type="domain" description="FATC" evidence="18">
    <location>
        <begin position="2377"/>
        <end position="2409"/>
    </location>
</feature>
<dbReference type="GO" id="GO:0004674">
    <property type="term" value="F:protein serine/threonine kinase activity"/>
    <property type="evidence" value="ECO:0007669"/>
    <property type="project" value="UniProtKB-KW"/>
</dbReference>
<organism evidence="19 20">
    <name type="scientific">Smittium culicis</name>
    <dbReference type="NCBI Taxonomy" id="133412"/>
    <lineage>
        <taxon>Eukaryota</taxon>
        <taxon>Fungi</taxon>
        <taxon>Fungi incertae sedis</taxon>
        <taxon>Zoopagomycota</taxon>
        <taxon>Kickxellomycotina</taxon>
        <taxon>Harpellomycetes</taxon>
        <taxon>Harpellales</taxon>
        <taxon>Legeriomycetaceae</taxon>
        <taxon>Smittium</taxon>
    </lineage>
</organism>
<dbReference type="GO" id="GO:0005634">
    <property type="term" value="C:nucleus"/>
    <property type="evidence" value="ECO:0007669"/>
    <property type="project" value="UniProtKB-SubCell"/>
</dbReference>
<dbReference type="SMART" id="SM00146">
    <property type="entry name" value="PI3Kc"/>
    <property type="match status" value="1"/>
</dbReference>
<dbReference type="PROSITE" id="PS51189">
    <property type="entry name" value="FAT"/>
    <property type="match status" value="1"/>
</dbReference>
<proteinExistence type="inferred from homology"/>
<evidence type="ECO:0000256" key="11">
    <source>
        <dbReference type="ARBA" id="ARBA00023242"/>
    </source>
</evidence>
<dbReference type="PANTHER" id="PTHR11139">
    <property type="entry name" value="ATAXIA TELANGIECTASIA MUTATED ATM -RELATED"/>
    <property type="match status" value="1"/>
</dbReference>
<keyword evidence="7" id="KW-0227">DNA damage</keyword>
<evidence type="ECO:0000256" key="5">
    <source>
        <dbReference type="ARBA" id="ARBA00022679"/>
    </source>
</evidence>
<comment type="catalytic activity">
    <reaction evidence="13">
        <text>L-threonyl-[protein] + ATP = O-phospho-L-threonyl-[protein] + ADP + H(+)</text>
        <dbReference type="Rhea" id="RHEA:46608"/>
        <dbReference type="Rhea" id="RHEA-COMP:11060"/>
        <dbReference type="Rhea" id="RHEA-COMP:11605"/>
        <dbReference type="ChEBI" id="CHEBI:15378"/>
        <dbReference type="ChEBI" id="CHEBI:30013"/>
        <dbReference type="ChEBI" id="CHEBI:30616"/>
        <dbReference type="ChEBI" id="CHEBI:61977"/>
        <dbReference type="ChEBI" id="CHEBI:456216"/>
        <dbReference type="EC" id="2.7.11.1"/>
    </reaction>
</comment>
<evidence type="ECO:0000256" key="7">
    <source>
        <dbReference type="ARBA" id="ARBA00022763"/>
    </source>
</evidence>
<feature type="domain" description="FAT" evidence="17">
    <location>
        <begin position="1091"/>
        <end position="1908"/>
    </location>
</feature>
<accession>A0A1R1YNG4</accession>
<dbReference type="EC" id="2.7.11.1" evidence="3"/>
<comment type="similarity">
    <text evidence="2">Belongs to the PI3/PI4-kinase family. ATM subfamily.</text>
</comment>
<gene>
    <name evidence="19" type="ORF">AYI69_g2152</name>
</gene>
<feature type="region of interest" description="Disordered" evidence="15">
    <location>
        <begin position="711"/>
        <end position="743"/>
    </location>
</feature>
<evidence type="ECO:0000256" key="10">
    <source>
        <dbReference type="ARBA" id="ARBA00023204"/>
    </source>
</evidence>
<name>A0A1R1YNG4_9FUNG</name>
<keyword evidence="11" id="KW-0539">Nucleus</keyword>
<dbReference type="OrthoDB" id="381190at2759"/>
<dbReference type="PROSITE" id="PS51190">
    <property type="entry name" value="FATC"/>
    <property type="match status" value="1"/>
</dbReference>
<keyword evidence="5" id="KW-0808">Transferase</keyword>
<dbReference type="InterPro" id="IPR000403">
    <property type="entry name" value="PI3/4_kinase_cat_dom"/>
</dbReference>
<dbReference type="Proteomes" id="UP000187429">
    <property type="component" value="Unassembled WGS sequence"/>
</dbReference>
<evidence type="ECO:0000256" key="14">
    <source>
        <dbReference type="ARBA" id="ARBA00048679"/>
    </source>
</evidence>
<dbReference type="CDD" id="cd00892">
    <property type="entry name" value="PIKKc_ATR"/>
    <property type="match status" value="1"/>
</dbReference>
<dbReference type="InterPro" id="IPR011009">
    <property type="entry name" value="Kinase-like_dom_sf"/>
</dbReference>
<evidence type="ECO:0000256" key="3">
    <source>
        <dbReference type="ARBA" id="ARBA00012513"/>
    </source>
</evidence>
<keyword evidence="9" id="KW-0067">ATP-binding</keyword>
<evidence type="ECO:0000256" key="8">
    <source>
        <dbReference type="ARBA" id="ARBA00022777"/>
    </source>
</evidence>
<dbReference type="SUPFAM" id="SSF56112">
    <property type="entry name" value="Protein kinase-like (PK-like)"/>
    <property type="match status" value="1"/>
</dbReference>
<reference evidence="20" key="1">
    <citation type="submission" date="2017-01" db="EMBL/GenBank/DDBJ databases">
        <authorList>
            <person name="Wang Y."/>
            <person name="White M."/>
            <person name="Kvist S."/>
            <person name="Moncalvo J.-M."/>
        </authorList>
    </citation>
    <scope>NUCLEOTIDE SEQUENCE [LARGE SCALE GENOMIC DNA]</scope>
    <source>
        <strain evidence="20">ID-206-W2</strain>
    </source>
</reference>
<evidence type="ECO:0000256" key="12">
    <source>
        <dbReference type="ARBA" id="ARBA00024420"/>
    </source>
</evidence>
<dbReference type="EMBL" id="LSSM01000613">
    <property type="protein sequence ID" value="OMJ28375.1"/>
    <property type="molecule type" value="Genomic_DNA"/>
</dbReference>
<evidence type="ECO:0000313" key="19">
    <source>
        <dbReference type="EMBL" id="OMJ28375.1"/>
    </source>
</evidence>
<evidence type="ECO:0000256" key="9">
    <source>
        <dbReference type="ARBA" id="ARBA00022840"/>
    </source>
</evidence>
<dbReference type="InterPro" id="IPR003152">
    <property type="entry name" value="FATC_dom"/>
</dbReference>
<evidence type="ECO:0000313" key="20">
    <source>
        <dbReference type="Proteomes" id="UP000187429"/>
    </source>
</evidence>
<comment type="subcellular location">
    <subcellularLocation>
        <location evidence="1">Nucleus</location>
    </subcellularLocation>
</comment>
<dbReference type="GO" id="GO:0006281">
    <property type="term" value="P:DNA repair"/>
    <property type="evidence" value="ECO:0007669"/>
    <property type="project" value="UniProtKB-KW"/>
</dbReference>
<dbReference type="InterPro" id="IPR014009">
    <property type="entry name" value="PIK_FAT"/>
</dbReference>
<keyword evidence="8 19" id="KW-0418">Kinase</keyword>
<dbReference type="Pfam" id="PF00454">
    <property type="entry name" value="PI3_PI4_kinase"/>
    <property type="match status" value="1"/>
</dbReference>
<feature type="compositionally biased region" description="Polar residues" evidence="15">
    <location>
        <begin position="2032"/>
        <end position="2043"/>
    </location>
</feature>
<protein>
    <recommendedName>
        <fullName evidence="12">Serine/threonine-protein kinase ATR</fullName>
        <ecNumber evidence="3">2.7.11.1</ecNumber>
    </recommendedName>
</protein>
<sequence length="2409" mass="275282">MESSLRSFLNILTYEVTNKPNISSNINLPHQSHLNINDLQENTTNASAEPRNSNLENNESSNYSNISVESLLKSCSAKLIFEIISEIGNQSIEISLRSQSALLMSIQSIFGSNSSDGSESKDLSINDVCTQIATQSVTTHRIEKSRHKNVIQDESNILKYTENNIEFLDISDFEISNTAIKKFTQRCLLGVLTNISELFEHTSLPDTESSDSVRAKKITLRQKKSIIALRFLFQIIGKYLEKNLTAIVKALSSPLKNPNTVREALITYSVLVVSLKDASLSVSSINCLLSPLIEISLTYTTKIAYYNYERYKIDCLDSTLWEIINDIVVQILGYNHYNISENWAEICPVPNFHELRGSRSLYVLLSNKQCLEKSIISSKQLFNKKDIIEIDLSSSQISSEYDTFSSVIKNIETNFIYYFNKQYDINIENNKDIKQKTEFDYQKYDDDTIFSIILKLEKLMRNSDFIICASACLELEDILNTINLSRFIVENSKAPLIINSTQTNTSSDHELVSSNNSERLNSDIKNKKSLNAISQIEQKSKASKYKAFDSILSNRVEFAEFKSNFEFYTFLQSSIISLIKMHGSKNRLIYISCSRLLGLLGFLDEKIHNNRTLISNHRKYISKISPYSNELNWRKLGLFNLFITNDVFDFAHYLILNYLAPLCISSQSPNNQLCLSYSIQELLKICGFSSTIPSTRADSFYIPKNYNKDNTSTSVIQNGRRSNRLSNLSQTQNSSNDNPSNRPKLILLDKEFSGFYTYKFDDNTIIDKWQLFPDNISEILTPLLESRYSIEPKNHSFLSNYNSKDFENQNNINSRNTEILDEFDKSETNVPTNSSQDPIAGISTESNNITSFYETSPNFELWIQHWLISLINKLPKNIVGKIFLCCVNSILESPIEYSTALLKQVILYISNINYYNELGIQNNVLSSFLIYNDEYVYPLTASDNEVISIQDPEYNFSINAGSLFYSVYIELSAVFDPYLQLSMSNDCRKKSIKTIFGIFDSFQMYIRCCPITPHISAKPSINSNLQNNEIFMNNNFNGDSEDNLIINQLNTIRHNLKHFDFHYDKKNPIKNVGSNLTIAQLIFGSIIPFDKMALSAIISGDYYRALLYMEKFCKSDPTNEESQLWLIKFSLLVYVMTFDIDGISGCSINLWKRGIDPNELFSDSAMSVKSIPGSKLDQLKFIKSQVNIDPTRIFRALDTRDWSSSLFRYESNLQVNPYDISSRKGWIDCQQNMGQWRISLSTSKRWLLETDFLQNRNDDVVDLFSSSAWRLGSWDELDDVVQTFYSYKRPEGFSDNLEDKEIESNNTELESCLKPCFNKSENQILQLFKFKTFDQSILCILYLLKSFTQKSSHTSNKDHLDILFGIKSYLNTSRYHICSSNESLNISENTQSITSQLPYLNSNINLPVSQIQPTLLKLHTLSDLENIITFLISLYNQRYEDNDYDAYENLSEIFDSWTTRFLLLPNEYKFQETVLSSHLQIIDILKNLDILKEDIRVSKLFYSQSYLSWLQMIRSARLGDSPSAAISLIFKFNLVENSLNELLNTSQKQTTCDISIRPLRSSIFKNYLKIEKAKVMYECGLSSQNNIGMNEMQSVVESSISSLVLNEKVFGDTPSIMQNYIKAYTLTGLSGSLSEILPNHVNLDLYRNDPTLSKEIYNICNSNVLSLSTDEINTLKKFLKPLSDHEVQSMRQSYLEAGISVLEWKSEAGLITQNGLNKKFDGLLTIQDNLKSHYMIGKVYDTMLESSKEHYLSEKINLMEISSKDTQGSSANRRNAQLINSRAESKFSAIRYYIIRHYSRVCLSSSQYLYQAMARLFTIWFNFGDLMTNPENSSKNSISSRFDMSNKIISNLANRIPSHNILVSFSQIVSCICHNNPKIVKSIESFIKKALADYPYQALWQLMAVYRSNYAIREKRCSEILKNAQNDSNLKSKVNLLKITKEAILLTDGLLKLSNHNPPRNVKTLSMLKDFPSLLKIGSSSSFIVPLQSSLIPMYPSFKQKSESYNIPNTVLRDDFYSEMKKNTQIKHNFKRYSSNSSDNQSLDAEGTYTTASQQAASASYIPFPHDIPTIESLYDEILVMSSLQKPKKITILGSDGISYAFLCKPKDDLRKDARQMEFNALINQVLSDDSEALKRSLKIKTYAVVPLNEDCGIIEWVPNTVSIQQTVNKMFAESSIQINSSLIRGLLNAKTKTPELHFINNILKKYPPVLYKWFMKQFKTPEEWVESRKTFANSAAVMSMVGYIVGLGDRHCENILLDQVTGSVLHVDFSCLFEKGTKLEVPERVPFRLTHNMVDAMGSQGYEGSFRTSCEITMRLLRTHRGALKSILDTFINDPLVEWSSLSNRKSENRHELIEEAGRLALGKIGTKLGGFYNSSYIPVAGQVDELIKEATDPGNLLKMYIGWAPYI</sequence>
<comment type="catalytic activity">
    <reaction evidence="14">
        <text>L-seryl-[protein] + ATP = O-phospho-L-seryl-[protein] + ADP + H(+)</text>
        <dbReference type="Rhea" id="RHEA:17989"/>
        <dbReference type="Rhea" id="RHEA-COMP:9863"/>
        <dbReference type="Rhea" id="RHEA-COMP:11604"/>
        <dbReference type="ChEBI" id="CHEBI:15378"/>
        <dbReference type="ChEBI" id="CHEBI:29999"/>
        <dbReference type="ChEBI" id="CHEBI:30616"/>
        <dbReference type="ChEBI" id="CHEBI:83421"/>
        <dbReference type="ChEBI" id="CHEBI:456216"/>
        <dbReference type="EC" id="2.7.11.1"/>
    </reaction>
</comment>
<dbReference type="Gene3D" id="3.30.1010.10">
    <property type="entry name" value="Phosphatidylinositol 3-kinase Catalytic Subunit, Chain A, domain 4"/>
    <property type="match status" value="1"/>
</dbReference>
<evidence type="ECO:0000256" key="1">
    <source>
        <dbReference type="ARBA" id="ARBA00004123"/>
    </source>
</evidence>
<feature type="region of interest" description="Disordered" evidence="15">
    <location>
        <begin position="2028"/>
        <end position="2049"/>
    </location>
</feature>
<dbReference type="GO" id="GO:0005524">
    <property type="term" value="F:ATP binding"/>
    <property type="evidence" value="ECO:0007669"/>
    <property type="project" value="UniProtKB-KW"/>
</dbReference>
<evidence type="ECO:0000259" key="17">
    <source>
        <dbReference type="PROSITE" id="PS51189"/>
    </source>
</evidence>
<dbReference type="InterPro" id="IPR018936">
    <property type="entry name" value="PI3/4_kinase_CS"/>
</dbReference>
<evidence type="ECO:0000256" key="15">
    <source>
        <dbReference type="SAM" id="MobiDB-lite"/>
    </source>
</evidence>
<dbReference type="SMART" id="SM01343">
    <property type="entry name" value="FATC"/>
    <property type="match status" value="1"/>
</dbReference>
<evidence type="ECO:0000256" key="4">
    <source>
        <dbReference type="ARBA" id="ARBA00022527"/>
    </source>
</evidence>
<dbReference type="GO" id="GO:0005694">
    <property type="term" value="C:chromosome"/>
    <property type="evidence" value="ECO:0007669"/>
    <property type="project" value="TreeGrafter"/>
</dbReference>
<dbReference type="InterPro" id="IPR050517">
    <property type="entry name" value="DDR_Repair_Kinase"/>
</dbReference>
<dbReference type="GO" id="GO:0000077">
    <property type="term" value="P:DNA damage checkpoint signaling"/>
    <property type="evidence" value="ECO:0007669"/>
    <property type="project" value="TreeGrafter"/>
</dbReference>
<dbReference type="InterPro" id="IPR057564">
    <property type="entry name" value="HEAT_ATR"/>
</dbReference>
<dbReference type="PANTHER" id="PTHR11139:SF69">
    <property type="entry name" value="SERINE_THREONINE-PROTEIN KINASE ATR"/>
    <property type="match status" value="1"/>
</dbReference>
<dbReference type="PROSITE" id="PS00916">
    <property type="entry name" value="PI3_4_KINASE_2"/>
    <property type="match status" value="1"/>
</dbReference>
<evidence type="ECO:0000256" key="2">
    <source>
        <dbReference type="ARBA" id="ARBA00010769"/>
    </source>
</evidence>
<evidence type="ECO:0000256" key="13">
    <source>
        <dbReference type="ARBA" id="ARBA00047899"/>
    </source>
</evidence>
<evidence type="ECO:0000259" key="18">
    <source>
        <dbReference type="PROSITE" id="PS51190"/>
    </source>
</evidence>
<keyword evidence="4" id="KW-0723">Serine/threonine-protein kinase</keyword>
<feature type="domain" description="PI3K/PI4K catalytic" evidence="16">
    <location>
        <begin position="2074"/>
        <end position="2393"/>
    </location>
</feature>
<dbReference type="Pfam" id="PF02260">
    <property type="entry name" value="FATC"/>
    <property type="match status" value="1"/>
</dbReference>
<feature type="compositionally biased region" description="Low complexity" evidence="15">
    <location>
        <begin position="724"/>
        <end position="738"/>
    </location>
</feature>
<dbReference type="Gene3D" id="1.10.1070.11">
    <property type="entry name" value="Phosphatidylinositol 3-/4-kinase, catalytic domain"/>
    <property type="match status" value="1"/>
</dbReference>
<evidence type="ECO:0000256" key="6">
    <source>
        <dbReference type="ARBA" id="ARBA00022741"/>
    </source>
</evidence>
<keyword evidence="20" id="KW-1185">Reference proteome</keyword>
<dbReference type="InterPro" id="IPR036940">
    <property type="entry name" value="PI3/4_kinase_cat_sf"/>
</dbReference>
<keyword evidence="10" id="KW-0234">DNA repair</keyword>